<protein>
    <submittedName>
        <fullName evidence="3">Endonuclease/exonuclease/phosphatase family protein</fullName>
    </submittedName>
</protein>
<dbReference type="InterPro" id="IPR005135">
    <property type="entry name" value="Endo/exonuclease/phosphatase"/>
</dbReference>
<dbReference type="InterPro" id="IPR020847">
    <property type="entry name" value="AP_endonuclease_F1_BS"/>
</dbReference>
<dbReference type="Proteomes" id="UP001214250">
    <property type="component" value="Chromosome 1"/>
</dbReference>
<accession>A0ABY7VWM3</accession>
<dbReference type="PROSITE" id="PS00726">
    <property type="entry name" value="AP_NUCLEASE_F1_1"/>
    <property type="match status" value="1"/>
</dbReference>
<evidence type="ECO:0000313" key="4">
    <source>
        <dbReference type="Proteomes" id="UP001214250"/>
    </source>
</evidence>
<feature type="signal peptide" evidence="1">
    <location>
        <begin position="1"/>
        <end position="17"/>
    </location>
</feature>
<keyword evidence="1" id="KW-0732">Signal</keyword>
<feature type="chain" id="PRO_5046998537" evidence="1">
    <location>
        <begin position="18"/>
        <end position="289"/>
    </location>
</feature>
<keyword evidence="4" id="KW-1185">Reference proteome</keyword>
<organism evidence="3 4">
    <name type="scientific">Lentisphaera profundi</name>
    <dbReference type="NCBI Taxonomy" id="1658616"/>
    <lineage>
        <taxon>Bacteria</taxon>
        <taxon>Pseudomonadati</taxon>
        <taxon>Lentisphaerota</taxon>
        <taxon>Lentisphaeria</taxon>
        <taxon>Lentisphaerales</taxon>
        <taxon>Lentisphaeraceae</taxon>
        <taxon>Lentisphaera</taxon>
    </lineage>
</organism>
<name>A0ABY7VWM3_9BACT</name>
<dbReference type="Gene3D" id="3.60.10.10">
    <property type="entry name" value="Endonuclease/exonuclease/phosphatase"/>
    <property type="match status" value="1"/>
</dbReference>
<dbReference type="Pfam" id="PF03372">
    <property type="entry name" value="Exo_endo_phos"/>
    <property type="match status" value="1"/>
</dbReference>
<keyword evidence="3" id="KW-0540">Nuclease</keyword>
<keyword evidence="3" id="KW-0255">Endonuclease</keyword>
<dbReference type="GO" id="GO:0004519">
    <property type="term" value="F:endonuclease activity"/>
    <property type="evidence" value="ECO:0007669"/>
    <property type="project" value="UniProtKB-KW"/>
</dbReference>
<keyword evidence="3" id="KW-0378">Hydrolase</keyword>
<dbReference type="RefSeq" id="WP_274150529.1">
    <property type="nucleotide sequence ID" value="NZ_CP117811.1"/>
</dbReference>
<gene>
    <name evidence="3" type="ORF">PQO03_00600</name>
</gene>
<feature type="domain" description="Endonuclease/exonuclease/phosphatase" evidence="2">
    <location>
        <begin position="24"/>
        <end position="278"/>
    </location>
</feature>
<evidence type="ECO:0000256" key="1">
    <source>
        <dbReference type="SAM" id="SignalP"/>
    </source>
</evidence>
<dbReference type="SUPFAM" id="SSF56219">
    <property type="entry name" value="DNase I-like"/>
    <property type="match status" value="1"/>
</dbReference>
<dbReference type="InterPro" id="IPR036691">
    <property type="entry name" value="Endo/exonu/phosph_ase_sf"/>
</dbReference>
<sequence length="289" mass="32811">MKRYLVSLIFLMSVASAQNIKIISYNVLYGFNHGKSIDLGKQCLKEQQADMIALQEMKGFDQEKFAILAKSWGHEHSYFYKRQPGMPLAFSSRYPISEVKELGEGVKRGFLMLKCKGIHFIVGHMTSQKLKSRQQETQYISTYIKTLMEAGEKVVILGDFNALSPLDNERLASMHELINEMRNNPKKKANLNKNNFDTSIMQSYYDLGLSDVCHQVLKGKASLKGSFPSTILEKIPSVEVQEQHLRRIDFILADPATAKQAIQADIPKGGALEQISDHYPLIVEFYLNL</sequence>
<evidence type="ECO:0000313" key="3">
    <source>
        <dbReference type="EMBL" id="WDE96463.1"/>
    </source>
</evidence>
<proteinExistence type="predicted"/>
<dbReference type="EMBL" id="CP117811">
    <property type="protein sequence ID" value="WDE96463.1"/>
    <property type="molecule type" value="Genomic_DNA"/>
</dbReference>
<evidence type="ECO:0000259" key="2">
    <source>
        <dbReference type="Pfam" id="PF03372"/>
    </source>
</evidence>
<reference evidence="3 4" key="1">
    <citation type="submission" date="2023-02" db="EMBL/GenBank/DDBJ databases">
        <title>Genome sequence of Lentisphaera profundi SAORIC-696.</title>
        <authorList>
            <person name="Kim e."/>
            <person name="Cho J.-C."/>
            <person name="Choi A."/>
            <person name="Kang I."/>
        </authorList>
    </citation>
    <scope>NUCLEOTIDE SEQUENCE [LARGE SCALE GENOMIC DNA]</scope>
    <source>
        <strain evidence="3 4">SAORIC-696</strain>
    </source>
</reference>